<protein>
    <submittedName>
        <fullName evidence="2">Uncharacterized protein</fullName>
    </submittedName>
</protein>
<comment type="caution">
    <text evidence="2">The sequence shown here is derived from an EMBL/GenBank/DDBJ whole genome shotgun (WGS) entry which is preliminary data.</text>
</comment>
<name>A0AAW2I8E6_9NEOP</name>
<gene>
    <name evidence="2" type="ORF">PYX00_000287</name>
</gene>
<dbReference type="EMBL" id="JARGDH010000001">
    <property type="protein sequence ID" value="KAL0278469.1"/>
    <property type="molecule type" value="Genomic_DNA"/>
</dbReference>
<evidence type="ECO:0000256" key="1">
    <source>
        <dbReference type="SAM" id="MobiDB-lite"/>
    </source>
</evidence>
<feature type="compositionally biased region" description="Acidic residues" evidence="1">
    <location>
        <begin position="96"/>
        <end position="107"/>
    </location>
</feature>
<accession>A0AAW2I8E6</accession>
<reference evidence="2" key="1">
    <citation type="journal article" date="2024" name="Gigascience">
        <title>Chromosome-level genome of the poultry shaft louse Menopon gallinae provides insight into the host-switching and adaptive evolution of parasitic lice.</title>
        <authorList>
            <person name="Xu Y."/>
            <person name="Ma L."/>
            <person name="Liu S."/>
            <person name="Liang Y."/>
            <person name="Liu Q."/>
            <person name="He Z."/>
            <person name="Tian L."/>
            <person name="Duan Y."/>
            <person name="Cai W."/>
            <person name="Li H."/>
            <person name="Song F."/>
        </authorList>
    </citation>
    <scope>NUCLEOTIDE SEQUENCE</scope>
    <source>
        <strain evidence="2">Cailab_2023a</strain>
    </source>
</reference>
<feature type="region of interest" description="Disordered" evidence="1">
    <location>
        <begin position="85"/>
        <end position="107"/>
    </location>
</feature>
<evidence type="ECO:0000313" key="2">
    <source>
        <dbReference type="EMBL" id="KAL0278469.1"/>
    </source>
</evidence>
<sequence length="107" mass="12404">MPEKGETMAPQRTGMYPATLMLRPLRFAAFEELRRTLLILIEMPSIPEEELNSAPENTEVRELSQTDHLNKKLLTYYLQRINNGSISFEQESNQGDGDETKDEEWET</sequence>
<dbReference type="AlphaFoldDB" id="A0AAW2I8E6"/>
<feature type="compositionally biased region" description="Polar residues" evidence="1">
    <location>
        <begin position="85"/>
        <end position="95"/>
    </location>
</feature>
<proteinExistence type="predicted"/>
<organism evidence="2">
    <name type="scientific">Menopon gallinae</name>
    <name type="common">poultry shaft louse</name>
    <dbReference type="NCBI Taxonomy" id="328185"/>
    <lineage>
        <taxon>Eukaryota</taxon>
        <taxon>Metazoa</taxon>
        <taxon>Ecdysozoa</taxon>
        <taxon>Arthropoda</taxon>
        <taxon>Hexapoda</taxon>
        <taxon>Insecta</taxon>
        <taxon>Pterygota</taxon>
        <taxon>Neoptera</taxon>
        <taxon>Paraneoptera</taxon>
        <taxon>Psocodea</taxon>
        <taxon>Troctomorpha</taxon>
        <taxon>Phthiraptera</taxon>
        <taxon>Amblycera</taxon>
        <taxon>Menoponidae</taxon>
        <taxon>Menopon</taxon>
    </lineage>
</organism>